<gene>
    <name evidence="2" type="primary">55</name>
    <name evidence="2" type="ORF">SEA_BROMDEN_55</name>
</gene>
<dbReference type="EMBL" id="MH576973">
    <property type="protein sequence ID" value="AXH67861.1"/>
    <property type="molecule type" value="Genomic_DNA"/>
</dbReference>
<name>A0A345MBJ0_9CAUD</name>
<evidence type="ECO:0000313" key="2">
    <source>
        <dbReference type="EMBL" id="AXH67861.1"/>
    </source>
</evidence>
<feature type="region of interest" description="Disordered" evidence="1">
    <location>
        <begin position="19"/>
        <end position="41"/>
    </location>
</feature>
<evidence type="ECO:0000256" key="1">
    <source>
        <dbReference type="SAM" id="MobiDB-lite"/>
    </source>
</evidence>
<sequence length="41" mass="4408">MPGPMSAPNGNKLITVSAEARKKAGRTGKTELVRERKGNKK</sequence>
<proteinExistence type="predicted"/>
<dbReference type="KEGG" id="vg:63209868"/>
<accession>A0A345MBJ0</accession>
<evidence type="ECO:0000313" key="3">
    <source>
        <dbReference type="Proteomes" id="UP000258832"/>
    </source>
</evidence>
<reference evidence="3" key="1">
    <citation type="submission" date="2018-07" db="EMBL/GenBank/DDBJ databases">
        <authorList>
            <person name="Quirk P.G."/>
            <person name="Krulwich T.A."/>
        </authorList>
    </citation>
    <scope>NUCLEOTIDE SEQUENCE [LARGE SCALE GENOMIC DNA]</scope>
</reference>
<protein>
    <submittedName>
        <fullName evidence="2">Uncharacterized protein</fullName>
    </submittedName>
</protein>
<dbReference type="GeneID" id="63209868"/>
<dbReference type="RefSeq" id="YP_010013285.1">
    <property type="nucleotide sequence ID" value="NC_053510.1"/>
</dbReference>
<keyword evidence="3" id="KW-1185">Reference proteome</keyword>
<feature type="compositionally biased region" description="Basic and acidic residues" evidence="1">
    <location>
        <begin position="28"/>
        <end position="41"/>
    </location>
</feature>
<dbReference type="Proteomes" id="UP000258832">
    <property type="component" value="Segment"/>
</dbReference>
<organism evidence="2 3">
    <name type="scientific">Mycobacterium phage Bromden</name>
    <dbReference type="NCBI Taxonomy" id="2283252"/>
    <lineage>
        <taxon>Viruses</taxon>
        <taxon>Duplodnaviria</taxon>
        <taxon>Heunggongvirae</taxon>
        <taxon>Uroviricota</taxon>
        <taxon>Caudoviricetes</taxon>
        <taxon>Vilmaviridae</taxon>
        <taxon>Lclasvirinae</taxon>
        <taxon>Bromdenvirus</taxon>
        <taxon>Bromdenvirus bromden</taxon>
    </lineage>
</organism>